<dbReference type="EMBL" id="JAJEPR010000003">
    <property type="protein sequence ID" value="MCC2188699.1"/>
    <property type="molecule type" value="Genomic_DNA"/>
</dbReference>
<dbReference type="GO" id="GO:0005524">
    <property type="term" value="F:ATP binding"/>
    <property type="evidence" value="ECO:0007669"/>
    <property type="project" value="UniProtKB-KW"/>
</dbReference>
<dbReference type="Proteomes" id="UP001197875">
    <property type="component" value="Unassembled WGS sequence"/>
</dbReference>
<reference evidence="2 3" key="1">
    <citation type="submission" date="2021-10" db="EMBL/GenBank/DDBJ databases">
        <title>Anaerobic single-cell dispensing facilitates the cultivation of human gut bacteria.</title>
        <authorList>
            <person name="Afrizal A."/>
        </authorList>
    </citation>
    <scope>NUCLEOTIDE SEQUENCE [LARGE SCALE GENOMIC DNA]</scope>
    <source>
        <strain evidence="2 3">CLA-AA-H277</strain>
    </source>
</reference>
<dbReference type="InterPro" id="IPR051396">
    <property type="entry name" value="Bact_Antivir_Def_Nuclease"/>
</dbReference>
<evidence type="ECO:0000259" key="1">
    <source>
        <dbReference type="Pfam" id="PF13175"/>
    </source>
</evidence>
<sequence>MNEIHIENFGPVKEAKVSLEKQMQLFIGAQASGKSTICKVVYFCQKIRDYTLDFLMDANQFTYNHENEYYSIYLKYLTRQFMGCFGKTTHMPRFKITYVFNDKKVVIQLNRDGYVRFLFDDFLKKSIQGLIDESAKMYLVDLKSKEISSVLDSMTALAMLKKQINARLEKLFENDRDIVYVPAGRSLLAMMSEQLHDFSIADMDLTMQEFITLIRNTKSRFGSKIPDIVKEYTKTVSGQINNSSLDMAYELIHEIFKADYTSETDGEKVYFDEHHWVKLMYSSSGQQEVLWILMLSFIFILEKRKCFFIVEEPEAHLFPLAQKKVVDLLALMSNSTGSSVIITTHSPYILTSLNILLYSDKIETRFKGKNGTVIPKSLRLSFEKFAAFKLTGESDSPISLMDAESHMIDTDYIDEVSSLTNQELEELMEMEG</sequence>
<protein>
    <submittedName>
        <fullName evidence="2">ATP-binding protein</fullName>
    </submittedName>
</protein>
<gene>
    <name evidence="2" type="ORF">LKD71_02480</name>
</gene>
<proteinExistence type="predicted"/>
<dbReference type="AlphaFoldDB" id="A0AAE3J505"/>
<dbReference type="SUPFAM" id="SSF52540">
    <property type="entry name" value="P-loop containing nucleoside triphosphate hydrolases"/>
    <property type="match status" value="1"/>
</dbReference>
<dbReference type="Gene3D" id="3.40.50.300">
    <property type="entry name" value="P-loop containing nucleotide triphosphate hydrolases"/>
    <property type="match status" value="1"/>
</dbReference>
<evidence type="ECO:0000313" key="3">
    <source>
        <dbReference type="Proteomes" id="UP001197875"/>
    </source>
</evidence>
<evidence type="ECO:0000313" key="2">
    <source>
        <dbReference type="EMBL" id="MCC2188699.1"/>
    </source>
</evidence>
<keyword evidence="2" id="KW-0067">ATP-binding</keyword>
<organism evidence="2 3">
    <name type="scientific">Fusicatenibacter faecihominis</name>
    <dbReference type="NCBI Taxonomy" id="2881276"/>
    <lineage>
        <taxon>Bacteria</taxon>
        <taxon>Bacillati</taxon>
        <taxon>Bacillota</taxon>
        <taxon>Clostridia</taxon>
        <taxon>Lachnospirales</taxon>
        <taxon>Lachnospiraceae</taxon>
        <taxon>Fusicatenibacter</taxon>
    </lineage>
</organism>
<name>A0AAE3J505_9FIRM</name>
<dbReference type="PANTHER" id="PTHR43581:SF4">
    <property type="entry name" value="ATP_GTP PHOSPHATASE"/>
    <property type="match status" value="1"/>
</dbReference>
<dbReference type="PANTHER" id="PTHR43581">
    <property type="entry name" value="ATP/GTP PHOSPHATASE"/>
    <property type="match status" value="1"/>
</dbReference>
<accession>A0AAE3J505</accession>
<feature type="domain" description="Endonuclease GajA/Old nuclease/RecF-like AAA" evidence="1">
    <location>
        <begin position="2"/>
        <end position="349"/>
    </location>
</feature>
<comment type="caution">
    <text evidence="2">The sequence shown here is derived from an EMBL/GenBank/DDBJ whole genome shotgun (WGS) entry which is preliminary data.</text>
</comment>
<dbReference type="RefSeq" id="WP_227614209.1">
    <property type="nucleotide sequence ID" value="NZ_JAJEPR010000003.1"/>
</dbReference>
<keyword evidence="3" id="KW-1185">Reference proteome</keyword>
<keyword evidence="2" id="KW-0547">Nucleotide-binding</keyword>
<dbReference type="InterPro" id="IPR041685">
    <property type="entry name" value="AAA_GajA/Old/RecF-like"/>
</dbReference>
<dbReference type="InterPro" id="IPR027417">
    <property type="entry name" value="P-loop_NTPase"/>
</dbReference>
<dbReference type="Pfam" id="PF13175">
    <property type="entry name" value="AAA_15"/>
    <property type="match status" value="1"/>
</dbReference>